<dbReference type="CDD" id="cd15482">
    <property type="entry name" value="Sialidase_non-viral"/>
    <property type="match status" value="1"/>
</dbReference>
<gene>
    <name evidence="2" type="ORF">GCM10007940_05690</name>
</gene>
<keyword evidence="3" id="KW-1185">Reference proteome</keyword>
<protein>
    <recommendedName>
        <fullName evidence="1">Secretion system C-terminal sorting domain-containing protein</fullName>
    </recommendedName>
</protein>
<sequence>MNKKIHFAFCLAILLIGFKIVDVNEGGKSLQQPEMVDARSYIKGKQMKKRNGIVKMDSPEKYGEIQRQLRTPIDAVSPQYSPNYLVEELRKARKNFDGTSARNELDFVSRGPGNVAGRTRAILIDPRDDSHSTWIAGSASGGIWKTTDAGKTWRNLSEDLTSLSTNTLAMSPSNPDVIYAGTGEHFVNDTDGNGMWKSEDGGESWTQIANPEQYESFKNVSRIVVDPDNTDILLVATSNGSWEEDEDDDFVIWKSTDGGQFFERKYTSEIGRIDDLDANPQNFNTLYAAVEEYGVIKSEDGGESWLEPASKFADIGRVEISVSAVDTSYIWASAVGGPSNSGTTVYVSKTAGSTWSIIQDELVDFDYLGGQGFYDNIITAHPYNVNEAYIGGVNLFKINISGQVEEVLDFSVNEINTDLFMEFVGGTDFENDGVIAKEDLKSVSIRFGSGTQKAHRFTAGGLGAGVSFGIYDYVDYVEVPFTVWDKENEVQLMVSFRDQQMDGKWNLLELLTSGDADDQSREYLFIHDIPYDEEASPIIGVEGGIVEEMMYFIWPVLTPGFTFDPDNLPVSSLEINKVFTGIETSSSVVISDAYGQFNGNNTFSNDNFVNQKGMHPDQHNIVMIKENEADKTFRFIVTNDGGVYISNESSDPGTKDEDFNYGGFGYNTSQFYSADKAPGEHRYIGGMQDNSTFFTPAGVQADSAARYNFAIGGDGFESIWNNSNPFQLIGGSQFNNFARSLDGGKTWFRATDVISGTSPFISRLANSKRFPNRLFTLTSTGVWRSEDFGGSWIGSPLEEMWSFNNLADIEVSHADSSVVWAGGFLNKEERVFVSQDAGLTFSPVNNYEGEPLGFVSGIGTHPIDNATGYLLFSFSGKPKVIKTTDFGQTWEDISGYEGNNGISDRGFPNVAIQTLLVFPNNTNRIWVGSEIGIIESMDGGESWNLLDCNMPPVNVHDFKIQDDQIVIATYGRGIWSVQVDGIEQNYLLHPSVIAGRQDIKGDLDIDFYLPSKFDSSFVVIDGERYERVGANEVGLFTSLKDNLQLEGEIEILIESFSNGERLESIPFIIDLYIPGPIVTQYNNDFADDARINEFVGDGFRIILEEEFEDEAIHSGHPHANGIEYTYQLTSSYQLTDESPNQMRFNEVAIIEPGEPETVFGDSEFWDYVVVEGSKDGQTWNILAPGYDSRAHVDWLEAYNREERGTSELYKERLINLEETFDVGDTILVRFRLNADAFVNGWGWAIDDLEIGTLTSSVSDDVLENELSIFPNPVYDNLFIRSELDLRNAEVIIYNVSGEQVLNLSYAEELNVSQLVPGAYFMTIIGESVHEVHKFLKI</sequence>
<dbReference type="Pfam" id="PF18962">
    <property type="entry name" value="Por_Secre_tail"/>
    <property type="match status" value="1"/>
</dbReference>
<dbReference type="InterPro" id="IPR052025">
    <property type="entry name" value="Xyloglucanase_GH74"/>
</dbReference>
<dbReference type="EMBL" id="BSOH01000002">
    <property type="protein sequence ID" value="GLR15954.1"/>
    <property type="molecule type" value="Genomic_DNA"/>
</dbReference>
<dbReference type="PANTHER" id="PTHR43739">
    <property type="entry name" value="XYLOGLUCANASE (EUROFUNG)"/>
    <property type="match status" value="1"/>
</dbReference>
<dbReference type="Gene3D" id="2.130.10.10">
    <property type="entry name" value="YVTN repeat-like/Quinoprotein amine dehydrogenase"/>
    <property type="match status" value="4"/>
</dbReference>
<evidence type="ECO:0000259" key="1">
    <source>
        <dbReference type="Pfam" id="PF18962"/>
    </source>
</evidence>
<dbReference type="InterPro" id="IPR026444">
    <property type="entry name" value="Secre_tail"/>
</dbReference>
<dbReference type="Proteomes" id="UP001156666">
    <property type="component" value="Unassembled WGS sequence"/>
</dbReference>
<reference evidence="2" key="1">
    <citation type="journal article" date="2014" name="Int. J. Syst. Evol. Microbiol.">
        <title>Complete genome sequence of Corynebacterium casei LMG S-19264T (=DSM 44701T), isolated from a smear-ripened cheese.</title>
        <authorList>
            <consortium name="US DOE Joint Genome Institute (JGI-PGF)"/>
            <person name="Walter F."/>
            <person name="Albersmeier A."/>
            <person name="Kalinowski J."/>
            <person name="Ruckert C."/>
        </authorList>
    </citation>
    <scope>NUCLEOTIDE SEQUENCE</scope>
    <source>
        <strain evidence="2">NBRC 108769</strain>
    </source>
</reference>
<dbReference type="NCBIfam" id="TIGR04183">
    <property type="entry name" value="Por_Secre_tail"/>
    <property type="match status" value="1"/>
</dbReference>
<dbReference type="PANTHER" id="PTHR43739:SF5">
    <property type="entry name" value="EXO-ALPHA-SIALIDASE"/>
    <property type="match status" value="1"/>
</dbReference>
<feature type="domain" description="Secretion system C-terminal sorting" evidence="1">
    <location>
        <begin position="1268"/>
        <end position="1334"/>
    </location>
</feature>
<dbReference type="SUPFAM" id="SSF110296">
    <property type="entry name" value="Oligoxyloglucan reducing end-specific cellobiohydrolase"/>
    <property type="match status" value="2"/>
</dbReference>
<proteinExistence type="predicted"/>
<evidence type="ECO:0000313" key="2">
    <source>
        <dbReference type="EMBL" id="GLR15954.1"/>
    </source>
</evidence>
<dbReference type="RefSeq" id="WP_235294816.1">
    <property type="nucleotide sequence ID" value="NZ_BSOH01000002.1"/>
</dbReference>
<organism evidence="2 3">
    <name type="scientific">Portibacter lacus</name>
    <dbReference type="NCBI Taxonomy" id="1099794"/>
    <lineage>
        <taxon>Bacteria</taxon>
        <taxon>Pseudomonadati</taxon>
        <taxon>Bacteroidota</taxon>
        <taxon>Saprospiria</taxon>
        <taxon>Saprospirales</taxon>
        <taxon>Haliscomenobacteraceae</taxon>
        <taxon>Portibacter</taxon>
    </lineage>
</organism>
<accession>A0AA37SMW4</accession>
<dbReference type="GO" id="GO:0010411">
    <property type="term" value="P:xyloglucan metabolic process"/>
    <property type="evidence" value="ECO:0007669"/>
    <property type="project" value="TreeGrafter"/>
</dbReference>
<reference evidence="2" key="2">
    <citation type="submission" date="2023-01" db="EMBL/GenBank/DDBJ databases">
        <title>Draft genome sequence of Portibacter lacus strain NBRC 108769.</title>
        <authorList>
            <person name="Sun Q."/>
            <person name="Mori K."/>
        </authorList>
    </citation>
    <scope>NUCLEOTIDE SEQUENCE</scope>
    <source>
        <strain evidence="2">NBRC 108769</strain>
    </source>
</reference>
<dbReference type="InterPro" id="IPR015943">
    <property type="entry name" value="WD40/YVTN_repeat-like_dom_sf"/>
</dbReference>
<comment type="caution">
    <text evidence="2">The sequence shown here is derived from an EMBL/GenBank/DDBJ whole genome shotgun (WGS) entry which is preliminary data.</text>
</comment>
<name>A0AA37SMW4_9BACT</name>
<evidence type="ECO:0000313" key="3">
    <source>
        <dbReference type="Proteomes" id="UP001156666"/>
    </source>
</evidence>